<keyword evidence="2" id="KW-1185">Reference proteome</keyword>
<sequence>MNIIFFALAFSCYGQSAKGILDFDEFTGMAQNIARNYLGTITAKKARCTKDLKLRNDGEVECYAFAVGDRNKPLIDSEFNPGNIADAYFNPNISIYSSIYLSVRKAFIGADLNKMGADYVLTTTDKDPNCKLAQFRSVELQSTLQGEGSITLGNSTSELITEGFIAGGSLSYTTPFEGLVPSLTVEATHEYKDSIGKISEATVGQTFNSVHGSSCTPYGVTFGLVCDYTKYNRVLSKNGENLVENNDLIPRKGTHLVPNQHNTQYFLEVVGCVEFTNR</sequence>
<name>A0ACC2S3X7_9FUNG</name>
<evidence type="ECO:0000313" key="1">
    <source>
        <dbReference type="EMBL" id="KAJ9057069.1"/>
    </source>
</evidence>
<proteinExistence type="predicted"/>
<evidence type="ECO:0000313" key="2">
    <source>
        <dbReference type="Proteomes" id="UP001165960"/>
    </source>
</evidence>
<comment type="caution">
    <text evidence="1">The sequence shown here is derived from an EMBL/GenBank/DDBJ whole genome shotgun (WGS) entry which is preliminary data.</text>
</comment>
<dbReference type="Proteomes" id="UP001165960">
    <property type="component" value="Unassembled WGS sequence"/>
</dbReference>
<gene>
    <name evidence="1" type="ORF">DSO57_1025993</name>
</gene>
<organism evidence="1 2">
    <name type="scientific">Entomophthora muscae</name>
    <dbReference type="NCBI Taxonomy" id="34485"/>
    <lineage>
        <taxon>Eukaryota</taxon>
        <taxon>Fungi</taxon>
        <taxon>Fungi incertae sedis</taxon>
        <taxon>Zoopagomycota</taxon>
        <taxon>Entomophthoromycotina</taxon>
        <taxon>Entomophthoromycetes</taxon>
        <taxon>Entomophthorales</taxon>
        <taxon>Entomophthoraceae</taxon>
        <taxon>Entomophthora</taxon>
    </lineage>
</organism>
<dbReference type="EMBL" id="QTSX02005829">
    <property type="protein sequence ID" value="KAJ9057069.1"/>
    <property type="molecule type" value="Genomic_DNA"/>
</dbReference>
<reference evidence="1" key="1">
    <citation type="submission" date="2022-04" db="EMBL/GenBank/DDBJ databases">
        <title>Genome of the entomopathogenic fungus Entomophthora muscae.</title>
        <authorList>
            <person name="Elya C."/>
            <person name="Lovett B.R."/>
            <person name="Lee E."/>
            <person name="Macias A.M."/>
            <person name="Hajek A.E."/>
            <person name="De Bivort B.L."/>
            <person name="Kasson M.T."/>
            <person name="De Fine Licht H.H."/>
            <person name="Stajich J.E."/>
        </authorList>
    </citation>
    <scope>NUCLEOTIDE SEQUENCE</scope>
    <source>
        <strain evidence="1">Berkeley</strain>
    </source>
</reference>
<accession>A0ACC2S3X7</accession>
<protein>
    <submittedName>
        <fullName evidence="1">Uncharacterized protein</fullName>
    </submittedName>
</protein>